<organism evidence="1 3">
    <name type="scientific">Roseovarius indicus</name>
    <dbReference type="NCBI Taxonomy" id="540747"/>
    <lineage>
        <taxon>Bacteria</taxon>
        <taxon>Pseudomonadati</taxon>
        <taxon>Pseudomonadota</taxon>
        <taxon>Alphaproteobacteria</taxon>
        <taxon>Rhodobacterales</taxon>
        <taxon>Roseobacteraceae</taxon>
        <taxon>Roseovarius</taxon>
    </lineage>
</organism>
<keyword evidence="3" id="KW-1185">Reference proteome</keyword>
<dbReference type="STRING" id="540747.SAMN04488031_105316"/>
<evidence type="ECO:0000313" key="3">
    <source>
        <dbReference type="Proteomes" id="UP000051401"/>
    </source>
</evidence>
<dbReference type="PROSITE" id="PS51257">
    <property type="entry name" value="PROKAR_LIPOPROTEIN"/>
    <property type="match status" value="1"/>
</dbReference>
<dbReference type="AlphaFoldDB" id="A0A0T5P6D9"/>
<dbReference type="PATRIC" id="fig|540747.5.peg.1264"/>
<reference evidence="2 4" key="2">
    <citation type="submission" date="2018-08" db="EMBL/GenBank/DDBJ databases">
        <title>Genetic Globetrotter - A new plasmid hitch-hiking vast phylogenetic and geographic distances.</title>
        <authorList>
            <person name="Vollmers J."/>
            <person name="Petersen J."/>
        </authorList>
    </citation>
    <scope>NUCLEOTIDE SEQUENCE [LARGE SCALE GENOMIC DNA]</scope>
    <source>
        <strain evidence="2 4">DSM 26383</strain>
    </source>
</reference>
<evidence type="ECO:0000313" key="2">
    <source>
        <dbReference type="EMBL" id="QEW28243.1"/>
    </source>
</evidence>
<proteinExistence type="predicted"/>
<name>A0A0T5P6D9_9RHOB</name>
<dbReference type="Proteomes" id="UP000051401">
    <property type="component" value="Unassembled WGS sequence"/>
</dbReference>
<dbReference type="EMBL" id="LAXI01000012">
    <property type="protein sequence ID" value="KRS16709.1"/>
    <property type="molecule type" value="Genomic_DNA"/>
</dbReference>
<dbReference type="EMBL" id="CP031598">
    <property type="protein sequence ID" value="QEW28243.1"/>
    <property type="molecule type" value="Genomic_DNA"/>
</dbReference>
<dbReference type="OrthoDB" id="8592692at2"/>
<dbReference type="KEGG" id="rid:RIdsm_04070"/>
<reference evidence="1 3" key="1">
    <citation type="submission" date="2015-04" db="EMBL/GenBank/DDBJ databases">
        <title>The draft genome sequence of Roseovarius indicus B108T.</title>
        <authorList>
            <person name="Li G."/>
            <person name="Lai Q."/>
            <person name="Shao Z."/>
            <person name="Yan P."/>
        </authorList>
    </citation>
    <scope>NUCLEOTIDE SEQUENCE [LARGE SCALE GENOMIC DNA]</scope>
    <source>
        <strain evidence="1 3">B108</strain>
    </source>
</reference>
<sequence>MKPAAVLVALIALTACQSDPFGRSNADLRAEERTCMADGGTFRAGGITGAKMCFLQTKDGGQSCRRSTDCESVCLASPDTGKGQCAAERPLFGCFDMFDENGELTAICVD</sequence>
<accession>A0A0T5P6D9</accession>
<dbReference type="Proteomes" id="UP000325785">
    <property type="component" value="Chromosome"/>
</dbReference>
<gene>
    <name evidence="2" type="ORF">RIdsm_04070</name>
    <name evidence="1" type="ORF">XM52_17640</name>
</gene>
<evidence type="ECO:0000313" key="1">
    <source>
        <dbReference type="EMBL" id="KRS16709.1"/>
    </source>
</evidence>
<dbReference type="RefSeq" id="WP_057817932.1">
    <property type="nucleotide sequence ID" value="NZ_CP031598.1"/>
</dbReference>
<protein>
    <submittedName>
        <fullName evidence="1">Uncharacterized protein</fullName>
    </submittedName>
</protein>
<evidence type="ECO:0000313" key="4">
    <source>
        <dbReference type="Proteomes" id="UP000325785"/>
    </source>
</evidence>